<dbReference type="EMBL" id="ML119977">
    <property type="protein sequence ID" value="RPA71086.1"/>
    <property type="molecule type" value="Genomic_DNA"/>
</dbReference>
<dbReference type="AlphaFoldDB" id="A0A3N4HCS2"/>
<sequence>MPDPIFKQPPGTIVEFKQRLKQAPMHHYDPGNIIQNPNRTTNDSKNRITDYIALYSDDSGIHICGISTHFQNLFHRWKEFHDTCRDGRWVGKRYFGMRNNYSSHMGAWEKLQESRRVSMIRQFWDRLVAGLARRKQLDLVWLALGLWKQRTEEWLDGLDPEDGREWKEDLEVYEKIHVEGWGMVVFFMDLRSESIETRIWKHMNTGDGRTDRELVISPPTSVEDYASIRPSPAMVTQP</sequence>
<name>A0A3N4HCS2_ASCIM</name>
<dbReference type="Proteomes" id="UP000275078">
    <property type="component" value="Unassembled WGS sequence"/>
</dbReference>
<keyword evidence="2" id="KW-1185">Reference proteome</keyword>
<proteinExistence type="predicted"/>
<evidence type="ECO:0000313" key="2">
    <source>
        <dbReference type="Proteomes" id="UP000275078"/>
    </source>
</evidence>
<gene>
    <name evidence="1" type="ORF">BJ508DRAFT_420031</name>
</gene>
<protein>
    <submittedName>
        <fullName evidence="1">Uncharacterized protein</fullName>
    </submittedName>
</protein>
<reference evidence="1 2" key="1">
    <citation type="journal article" date="2018" name="Nat. Ecol. Evol.">
        <title>Pezizomycetes genomes reveal the molecular basis of ectomycorrhizal truffle lifestyle.</title>
        <authorList>
            <person name="Murat C."/>
            <person name="Payen T."/>
            <person name="Noel B."/>
            <person name="Kuo A."/>
            <person name="Morin E."/>
            <person name="Chen J."/>
            <person name="Kohler A."/>
            <person name="Krizsan K."/>
            <person name="Balestrini R."/>
            <person name="Da Silva C."/>
            <person name="Montanini B."/>
            <person name="Hainaut M."/>
            <person name="Levati E."/>
            <person name="Barry K.W."/>
            <person name="Belfiori B."/>
            <person name="Cichocki N."/>
            <person name="Clum A."/>
            <person name="Dockter R.B."/>
            <person name="Fauchery L."/>
            <person name="Guy J."/>
            <person name="Iotti M."/>
            <person name="Le Tacon F."/>
            <person name="Lindquist E.A."/>
            <person name="Lipzen A."/>
            <person name="Malagnac F."/>
            <person name="Mello A."/>
            <person name="Molinier V."/>
            <person name="Miyauchi S."/>
            <person name="Poulain J."/>
            <person name="Riccioni C."/>
            <person name="Rubini A."/>
            <person name="Sitrit Y."/>
            <person name="Splivallo R."/>
            <person name="Traeger S."/>
            <person name="Wang M."/>
            <person name="Zifcakova L."/>
            <person name="Wipf D."/>
            <person name="Zambonelli A."/>
            <person name="Paolocci F."/>
            <person name="Nowrousian M."/>
            <person name="Ottonello S."/>
            <person name="Baldrian P."/>
            <person name="Spatafora J.W."/>
            <person name="Henrissat B."/>
            <person name="Nagy L.G."/>
            <person name="Aury J.M."/>
            <person name="Wincker P."/>
            <person name="Grigoriev I.V."/>
            <person name="Bonfante P."/>
            <person name="Martin F.M."/>
        </authorList>
    </citation>
    <scope>NUCLEOTIDE SEQUENCE [LARGE SCALE GENOMIC DNA]</scope>
    <source>
        <strain evidence="1 2">RN42</strain>
    </source>
</reference>
<accession>A0A3N4HCS2</accession>
<evidence type="ECO:0000313" key="1">
    <source>
        <dbReference type="EMBL" id="RPA71086.1"/>
    </source>
</evidence>
<organism evidence="1 2">
    <name type="scientific">Ascobolus immersus RN42</name>
    <dbReference type="NCBI Taxonomy" id="1160509"/>
    <lineage>
        <taxon>Eukaryota</taxon>
        <taxon>Fungi</taxon>
        <taxon>Dikarya</taxon>
        <taxon>Ascomycota</taxon>
        <taxon>Pezizomycotina</taxon>
        <taxon>Pezizomycetes</taxon>
        <taxon>Pezizales</taxon>
        <taxon>Ascobolaceae</taxon>
        <taxon>Ascobolus</taxon>
    </lineage>
</organism>